<dbReference type="CTD" id="9940090"/>
<dbReference type="InterPro" id="IPR050666">
    <property type="entry name" value="ESRP"/>
</dbReference>
<dbReference type="SUPFAM" id="SSF54928">
    <property type="entry name" value="RNA-binding domain, RBD"/>
    <property type="match status" value="1"/>
</dbReference>
<feature type="domain" description="RRM" evidence="4">
    <location>
        <begin position="121"/>
        <end position="200"/>
    </location>
</feature>
<dbReference type="PROSITE" id="PS50102">
    <property type="entry name" value="RRM"/>
    <property type="match status" value="1"/>
</dbReference>
<keyword evidence="1" id="KW-0677">Repeat</keyword>
<name>A0A1I7VEH1_LOALO</name>
<dbReference type="EMBL" id="JH712142">
    <property type="protein sequence ID" value="EFO25783.1"/>
    <property type="molecule type" value="Genomic_DNA"/>
</dbReference>
<evidence type="ECO:0000256" key="2">
    <source>
        <dbReference type="ARBA" id="ARBA00022884"/>
    </source>
</evidence>
<keyword evidence="2 3" id="KW-0694">RNA-binding</keyword>
<accession>A0A1S0U645</accession>
<evidence type="ECO:0000256" key="3">
    <source>
        <dbReference type="PROSITE-ProRule" id="PRU00176"/>
    </source>
</evidence>
<proteinExistence type="predicted"/>
<dbReference type="InterPro" id="IPR012677">
    <property type="entry name" value="Nucleotide-bd_a/b_plait_sf"/>
</dbReference>
<dbReference type="OMA" id="FHGVHMV"/>
<dbReference type="AlphaFoldDB" id="A0A1I7VEH1"/>
<dbReference type="Pfam" id="PF00076">
    <property type="entry name" value="RRM_1"/>
    <property type="match status" value="1"/>
</dbReference>
<dbReference type="WBParaSite" id="EN70_1670">
    <property type="protein sequence ID" value="EN70_1670"/>
    <property type="gene ID" value="EN70_1670"/>
</dbReference>
<reference evidence="5 6" key="1">
    <citation type="submission" date="2012-04" db="EMBL/GenBank/DDBJ databases">
        <title>The Genome Sequence of Loa loa.</title>
        <authorList>
            <consortium name="The Broad Institute Genome Sequencing Platform"/>
            <consortium name="Broad Institute Genome Sequencing Center for Infectious Disease"/>
            <person name="Nutman T.B."/>
            <person name="Fink D.L."/>
            <person name="Russ C."/>
            <person name="Young S."/>
            <person name="Zeng Q."/>
            <person name="Gargeya S."/>
            <person name="Alvarado L."/>
            <person name="Berlin A."/>
            <person name="Chapman S.B."/>
            <person name="Chen Z."/>
            <person name="Freedman E."/>
            <person name="Gellesch M."/>
            <person name="Goldberg J."/>
            <person name="Griggs A."/>
            <person name="Gujja S."/>
            <person name="Heilman E.R."/>
            <person name="Heiman D."/>
            <person name="Howarth C."/>
            <person name="Mehta T."/>
            <person name="Neiman D."/>
            <person name="Pearson M."/>
            <person name="Roberts A."/>
            <person name="Saif S."/>
            <person name="Shea T."/>
            <person name="Shenoy N."/>
            <person name="Sisk P."/>
            <person name="Stolte C."/>
            <person name="Sykes S."/>
            <person name="White J."/>
            <person name="Yandava C."/>
            <person name="Haas B."/>
            <person name="Henn M.R."/>
            <person name="Nusbaum C."/>
            <person name="Birren B."/>
        </authorList>
    </citation>
    <scope>NUCLEOTIDE SEQUENCE [LARGE SCALE GENOMIC DNA]</scope>
</reference>
<gene>
    <name evidence="5 7" type="ORF">LOAG_02705</name>
</gene>
<dbReference type="eggNOG" id="KOG1365">
    <property type="taxonomic scope" value="Eukaryota"/>
</dbReference>
<keyword evidence="6" id="KW-1185">Reference proteome</keyword>
<dbReference type="Proteomes" id="UP000095285">
    <property type="component" value="Unassembled WGS sequence"/>
</dbReference>
<dbReference type="GeneID" id="9940090"/>
<accession>A0A1I7VEH1</accession>
<dbReference type="GO" id="GO:0003723">
    <property type="term" value="F:RNA binding"/>
    <property type="evidence" value="ECO:0007669"/>
    <property type="project" value="UniProtKB-UniRule"/>
</dbReference>
<sequence>MFHGVHMVYNAQGHPSGEAFIQMDSEMSAATAAALAHNKYMQIGKKQRYIEVFQCSAEDINLVLTNPPLPPQFILQPRPLFPQQAVQSLVPAIVPPFTPLYWPCLSPPASPCIYPLQSQPGLVLVTGLCPNITPQDIFAYFQTNPEVAIESVQMLRWGTAQYAGEALVRFRSRLDAERALAEHVGAQLGTIPLNLSLIHT</sequence>
<dbReference type="OrthoDB" id="431068at2759"/>
<dbReference type="Gene3D" id="3.30.70.330">
    <property type="match status" value="2"/>
</dbReference>
<evidence type="ECO:0000313" key="6">
    <source>
        <dbReference type="Proteomes" id="UP000095285"/>
    </source>
</evidence>
<evidence type="ECO:0000259" key="4">
    <source>
        <dbReference type="PROSITE" id="PS50102"/>
    </source>
</evidence>
<dbReference type="PANTHER" id="PTHR13976">
    <property type="entry name" value="HETEROGENEOUS NUCLEAR RIBONUCLEOPROTEIN-RELATED"/>
    <property type="match status" value="1"/>
</dbReference>
<reference evidence="7" key="2">
    <citation type="submission" date="2016-11" db="UniProtKB">
        <authorList>
            <consortium name="WormBaseParasite"/>
        </authorList>
    </citation>
    <scope>IDENTIFICATION</scope>
</reference>
<dbReference type="InterPro" id="IPR000504">
    <property type="entry name" value="RRM_dom"/>
</dbReference>
<dbReference type="InterPro" id="IPR035979">
    <property type="entry name" value="RBD_domain_sf"/>
</dbReference>
<evidence type="ECO:0000313" key="7">
    <source>
        <dbReference type="WBParaSite" id="EN70_1670"/>
    </source>
</evidence>
<dbReference type="RefSeq" id="XP_003138290.1">
    <property type="nucleotide sequence ID" value="XM_003138242.2"/>
</dbReference>
<evidence type="ECO:0000313" key="5">
    <source>
        <dbReference type="EMBL" id="EFO25783.1"/>
    </source>
</evidence>
<organism evidence="6 7">
    <name type="scientific">Loa loa</name>
    <name type="common">Eye worm</name>
    <name type="synonym">Filaria loa</name>
    <dbReference type="NCBI Taxonomy" id="7209"/>
    <lineage>
        <taxon>Eukaryota</taxon>
        <taxon>Metazoa</taxon>
        <taxon>Ecdysozoa</taxon>
        <taxon>Nematoda</taxon>
        <taxon>Chromadorea</taxon>
        <taxon>Rhabditida</taxon>
        <taxon>Spirurina</taxon>
        <taxon>Spiruromorpha</taxon>
        <taxon>Filarioidea</taxon>
        <taxon>Onchocercidae</taxon>
        <taxon>Loa</taxon>
    </lineage>
</organism>
<protein>
    <submittedName>
        <fullName evidence="7">RRM domain-containing protein</fullName>
    </submittedName>
</protein>
<dbReference type="KEGG" id="loa:LOAG_02705"/>
<evidence type="ECO:0000256" key="1">
    <source>
        <dbReference type="ARBA" id="ARBA00022737"/>
    </source>
</evidence>
<dbReference type="InParanoid" id="A0A1I7VEH1"/>